<gene>
    <name evidence="2" type="ORF">CINCED_3A001289</name>
</gene>
<keyword evidence="3" id="KW-1185">Reference proteome</keyword>
<dbReference type="EMBL" id="CABPRJ010002409">
    <property type="protein sequence ID" value="VVC45657.1"/>
    <property type="molecule type" value="Genomic_DNA"/>
</dbReference>
<reference evidence="2 3" key="1">
    <citation type="submission" date="2019-08" db="EMBL/GenBank/DDBJ databases">
        <authorList>
            <person name="Alioto T."/>
            <person name="Alioto T."/>
            <person name="Gomez Garrido J."/>
        </authorList>
    </citation>
    <scope>NUCLEOTIDE SEQUENCE [LARGE SCALE GENOMIC DNA]</scope>
</reference>
<evidence type="ECO:0000313" key="2">
    <source>
        <dbReference type="EMBL" id="VVC45657.1"/>
    </source>
</evidence>
<dbReference type="AlphaFoldDB" id="A0A5E4NL15"/>
<organism evidence="2 3">
    <name type="scientific">Cinara cedri</name>
    <dbReference type="NCBI Taxonomy" id="506608"/>
    <lineage>
        <taxon>Eukaryota</taxon>
        <taxon>Metazoa</taxon>
        <taxon>Ecdysozoa</taxon>
        <taxon>Arthropoda</taxon>
        <taxon>Hexapoda</taxon>
        <taxon>Insecta</taxon>
        <taxon>Pterygota</taxon>
        <taxon>Neoptera</taxon>
        <taxon>Paraneoptera</taxon>
        <taxon>Hemiptera</taxon>
        <taxon>Sternorrhyncha</taxon>
        <taxon>Aphidomorpha</taxon>
        <taxon>Aphidoidea</taxon>
        <taxon>Aphididae</taxon>
        <taxon>Lachninae</taxon>
        <taxon>Cinara</taxon>
    </lineage>
</organism>
<evidence type="ECO:0000313" key="3">
    <source>
        <dbReference type="Proteomes" id="UP000325440"/>
    </source>
</evidence>
<name>A0A5E4NL15_9HEMI</name>
<sequence>MTKTFSMKTLQTYWNHKNPMLRARDPHLNLHAFHHHYPPNLVSPIWKLPISHKPQKNPLRKKTQKKPKSDLDLPPHGVLQID</sequence>
<proteinExistence type="predicted"/>
<feature type="compositionally biased region" description="Basic residues" evidence="1">
    <location>
        <begin position="53"/>
        <end position="66"/>
    </location>
</feature>
<accession>A0A5E4NL15</accession>
<evidence type="ECO:0000256" key="1">
    <source>
        <dbReference type="SAM" id="MobiDB-lite"/>
    </source>
</evidence>
<dbReference type="Proteomes" id="UP000325440">
    <property type="component" value="Unassembled WGS sequence"/>
</dbReference>
<protein>
    <submittedName>
        <fullName evidence="2">Uncharacterized protein</fullName>
    </submittedName>
</protein>
<feature type="region of interest" description="Disordered" evidence="1">
    <location>
        <begin position="51"/>
        <end position="82"/>
    </location>
</feature>